<evidence type="ECO:0000259" key="2">
    <source>
        <dbReference type="Pfam" id="PF13020"/>
    </source>
</evidence>
<feature type="region of interest" description="Disordered" evidence="1">
    <location>
        <begin position="1"/>
        <end position="42"/>
    </location>
</feature>
<reference evidence="3" key="1">
    <citation type="submission" date="2021-01" db="EMBL/GenBank/DDBJ databases">
        <title>Whole genome shotgun sequence of Cellulomonas chitinilytica NBRC 110799.</title>
        <authorList>
            <person name="Komaki H."/>
            <person name="Tamura T."/>
        </authorList>
    </citation>
    <scope>NUCLEOTIDE SEQUENCE</scope>
    <source>
        <strain evidence="3">NBRC 110799</strain>
    </source>
</reference>
<name>A0A919P5A9_9CELL</name>
<feature type="compositionally biased region" description="Polar residues" evidence="1">
    <location>
        <begin position="1"/>
        <end position="14"/>
    </location>
</feature>
<proteinExistence type="predicted"/>
<dbReference type="InterPro" id="IPR052957">
    <property type="entry name" value="Auxin_embryo_med"/>
</dbReference>
<dbReference type="PANTHER" id="PTHR32387">
    <property type="entry name" value="WU:FJ29H11"/>
    <property type="match status" value="1"/>
</dbReference>
<evidence type="ECO:0000256" key="1">
    <source>
        <dbReference type="SAM" id="MobiDB-lite"/>
    </source>
</evidence>
<dbReference type="NCBIfam" id="NF047352">
    <property type="entry name" value="P_loop_sacsin"/>
    <property type="match status" value="1"/>
</dbReference>
<feature type="compositionally biased region" description="Gly residues" evidence="1">
    <location>
        <begin position="16"/>
        <end position="28"/>
    </location>
</feature>
<sequence length="1482" mass="163178">MTSIQPRQGQTLARTGQGGTRGASGAVGHGYQISKPVADPEADLDIAEHGHSWSDGERRSGMDVAEHLRSGEFQSIRSAVRDGNSDHARKQLSERGKAQELIRQQYSGRYPFELLQNANDAAKESGLEEGRSAYFLLTRSALIVADNGAGFGERQIRSICSLGDSSKGPGTAIGHKGLGFMSVGEITARPQIISTGAEFQFDGEQVRENVEKILGALPNNQRFPVYAFPFPLTDDDLGADADEVQRLRSEGYTTVIRLPFAETVARETVEGHLLQHLFPNLLLFLPSIQTIELHGTTKDFAATIVHERDGVASNALLEYGSQVEQWLIYRHQFSPARELLEPLGDSWTDIEVLHISIGVPLDDAGQPKTRTPYPLSVYFPTEVFAGLRASIHAEWVLTLDRKHIADTPEARPLNNVILNEVANFVADTFAVDLVERFEVSRAAVHSLTPGLDTAISPGSGSGLRELWIEALARSAFIPTAGGTLRSPAELRMLPPAISDALSAHRFLDLDPNTMLRPDLEGVRAVRQLIRRLAPHAELGTDEFVAQLRAVEPDELADYYQFLLACREAMGGVFTSALAKVPCVLTARGEWVAPGQTPVFLPRSRGEASIPEGIPVPIAVLPDDVKDLDKFLEALGVKPFQWRTIIENYLMDVLRDPAADSGLRHEALASLEAYNQQRIGEAVPAVLADVLLPARSADGTQRQLRRSGDLYLGRSWTESTDLEVLYGPFGQAEFLDVEPSEDADEKEEALRFYEMLGVVGHPRIEGETTNHVGWAHPHGRDPVFSEWWNLPRTRELASKCQMGHPASQRLNKSYRLDRLPEILDSQDRHRLTTLWRQLALHRDLYKPAMTATFHCVASVSHTGPRDRTTDSLLAYTLRSRAWVPVRRGDADELSVPEDAWYEAPDTPRGIRVHLPLISNDLRQLKGGTMLAADLGLTDVARPRIDDLLTLLGRLSCDADDAGEVSNEVAYAARWVQRRINDNLHRDSKPHPAPETVRLLAVESGVKKFVAQPAYAVDRLMREAWEKLEPVLVSDNQPSRLARYLTLLDLGEVVDTVPDAVIGDYERGSEPDRWVRQRIDARKPHTLALIRAENPGSDERAQRDLRWLEVVVCEDLALRYKRGEIEIPRPTAPCFIDARVTRVGSVNHRVGTVYLRLQPGPRPQPDWHAFSSQLAEFLGVPTLSDAIAMIFTTTRENRDSMLAQHSVEPVDVAEARRRLEVFEELDDERADALNGLLPTSPGFDLPVAAATNPGTSVTVAISAVGPVAGGEVSPTPSAASEPPQPIVVTPLTPPAVDLSKVTIVDAKPGATVSSMPPKPSAGSYGGGGASSAPTAAENQRNRDVGKHGERIAYQKEMARLVEGGFDPSQVKWESEHNELAPYDISSIDGGQIIYIEVKSTTASDPVEPFVISYNELVLAGVKRDRYFIYRVTDALSETPTITRFRDPFGLILDKKGELHLRNATMSLTVEPVDDRDEEATDGID</sequence>
<organism evidence="3 4">
    <name type="scientific">Cellulomonas chitinilytica</name>
    <dbReference type="NCBI Taxonomy" id="398759"/>
    <lineage>
        <taxon>Bacteria</taxon>
        <taxon>Bacillati</taxon>
        <taxon>Actinomycetota</taxon>
        <taxon>Actinomycetes</taxon>
        <taxon>Micrococcales</taxon>
        <taxon>Cellulomonadaceae</taxon>
        <taxon>Cellulomonas</taxon>
    </lineage>
</organism>
<dbReference type="EMBL" id="BONK01000006">
    <property type="protein sequence ID" value="GIG21269.1"/>
    <property type="molecule type" value="Genomic_DNA"/>
</dbReference>
<dbReference type="PANTHER" id="PTHR32387:SF0">
    <property type="entry name" value="PROTEIN NO VEIN"/>
    <property type="match status" value="1"/>
</dbReference>
<feature type="domain" description="Protein NO VEIN C-terminal" evidence="2">
    <location>
        <begin position="1346"/>
        <end position="1438"/>
    </location>
</feature>
<dbReference type="Gene3D" id="3.30.565.10">
    <property type="entry name" value="Histidine kinase-like ATPase, C-terminal domain"/>
    <property type="match status" value="1"/>
</dbReference>
<evidence type="ECO:0000313" key="4">
    <source>
        <dbReference type="Proteomes" id="UP000632740"/>
    </source>
</evidence>
<dbReference type="RefSeq" id="WP_203752516.1">
    <property type="nucleotide sequence ID" value="NZ_BONK01000006.1"/>
</dbReference>
<dbReference type="InterPro" id="IPR024975">
    <property type="entry name" value="NOV_C"/>
</dbReference>
<feature type="region of interest" description="Disordered" evidence="1">
    <location>
        <begin position="1307"/>
        <end position="1344"/>
    </location>
</feature>
<accession>A0A919P5A9</accession>
<dbReference type="SUPFAM" id="SSF55874">
    <property type="entry name" value="ATPase domain of HSP90 chaperone/DNA topoisomerase II/histidine kinase"/>
    <property type="match status" value="1"/>
</dbReference>
<evidence type="ECO:0000313" key="3">
    <source>
        <dbReference type="EMBL" id="GIG21269.1"/>
    </source>
</evidence>
<dbReference type="Proteomes" id="UP000632740">
    <property type="component" value="Unassembled WGS sequence"/>
</dbReference>
<gene>
    <name evidence="3" type="ORF">Cch01nite_19930</name>
</gene>
<protein>
    <recommendedName>
        <fullName evidence="2">Protein NO VEIN C-terminal domain-containing protein</fullName>
    </recommendedName>
</protein>
<feature type="region of interest" description="Disordered" evidence="1">
    <location>
        <begin position="79"/>
        <end position="98"/>
    </location>
</feature>
<keyword evidence="4" id="KW-1185">Reference proteome</keyword>
<comment type="caution">
    <text evidence="3">The sequence shown here is derived from an EMBL/GenBank/DDBJ whole genome shotgun (WGS) entry which is preliminary data.</text>
</comment>
<dbReference type="Pfam" id="PF13020">
    <property type="entry name" value="NOV_C"/>
    <property type="match status" value="1"/>
</dbReference>
<dbReference type="InterPro" id="IPR036890">
    <property type="entry name" value="HATPase_C_sf"/>
</dbReference>